<dbReference type="Proteomes" id="UP001307760">
    <property type="component" value="Unassembled WGS sequence"/>
</dbReference>
<keyword evidence="2" id="KW-1185">Reference proteome</keyword>
<protein>
    <recommendedName>
        <fullName evidence="3">Transposase</fullName>
    </recommendedName>
</protein>
<evidence type="ECO:0008006" key="3">
    <source>
        <dbReference type="Google" id="ProtNLM"/>
    </source>
</evidence>
<evidence type="ECO:0000313" key="2">
    <source>
        <dbReference type="Proteomes" id="UP001307760"/>
    </source>
</evidence>
<evidence type="ECO:0000313" key="1">
    <source>
        <dbReference type="EMBL" id="MEE4417837.1"/>
    </source>
</evidence>
<reference evidence="1 2" key="1">
    <citation type="submission" date="2023-12" db="EMBL/GenBank/DDBJ databases">
        <title>30 novel species of actinomycetes from the DSMZ collection.</title>
        <authorList>
            <person name="Nouioui I."/>
        </authorList>
    </citation>
    <scope>NUCLEOTIDE SEQUENCE [LARGE SCALE GENOMIC DNA]</scope>
    <source>
        <strain evidence="1 2">DSM 41528</strain>
    </source>
</reference>
<dbReference type="EMBL" id="JAZBJP010000001">
    <property type="protein sequence ID" value="MEE4417837.1"/>
    <property type="molecule type" value="Genomic_DNA"/>
</dbReference>
<gene>
    <name evidence="1" type="ORF">V2J85_00500</name>
</gene>
<proteinExistence type="predicted"/>
<organism evidence="1 2">
    <name type="scientific">Streptomyces bugieae</name>
    <dbReference type="NCBI Taxonomy" id="3098223"/>
    <lineage>
        <taxon>Bacteria</taxon>
        <taxon>Bacillati</taxon>
        <taxon>Actinomycetota</taxon>
        <taxon>Actinomycetes</taxon>
        <taxon>Kitasatosporales</taxon>
        <taxon>Streptomycetaceae</taxon>
        <taxon>Streptomyces</taxon>
    </lineage>
</organism>
<comment type="caution">
    <text evidence="1">The sequence shown here is derived from an EMBL/GenBank/DDBJ whole genome shotgun (WGS) entry which is preliminary data.</text>
</comment>
<accession>A0ABU7NG49</accession>
<name>A0ABU7NG49_9ACTN</name>
<sequence length="67" mass="7675">MGDHEAEIHDWSDRSEVVVDAHAADPSGGNRAVWGQQRRYRWNGAHVMLTALDLARRLYLIKPPPKR</sequence>
<dbReference type="RefSeq" id="WP_330820265.1">
    <property type="nucleotide sequence ID" value="NZ_JAZBJP010000001.1"/>
</dbReference>